<dbReference type="UniPathway" id="UPA00223"/>
<dbReference type="InParanoid" id="A0A517S9P1"/>
<accession>A0A517S9P1</accession>
<dbReference type="PROSITE" id="PS00480">
    <property type="entry name" value="CITRATE_SYNTHASE"/>
    <property type="match status" value="1"/>
</dbReference>
<dbReference type="GO" id="GO:0006099">
    <property type="term" value="P:tricarboxylic acid cycle"/>
    <property type="evidence" value="ECO:0007669"/>
    <property type="project" value="UniProtKB-UniPathway"/>
</dbReference>
<keyword evidence="6" id="KW-0012">Acyltransferase</keyword>
<evidence type="ECO:0000256" key="1">
    <source>
        <dbReference type="ARBA" id="ARBA00004751"/>
    </source>
</evidence>
<evidence type="ECO:0000313" key="6">
    <source>
        <dbReference type="EMBL" id="QDT52847.1"/>
    </source>
</evidence>
<proteinExistence type="inferred from homology"/>
<dbReference type="SUPFAM" id="SSF48256">
    <property type="entry name" value="Citrate synthase"/>
    <property type="match status" value="1"/>
</dbReference>
<name>A0A517S9P1_9PLAN</name>
<dbReference type="InterPro" id="IPR016143">
    <property type="entry name" value="Citrate_synth-like_sm_a-sub"/>
</dbReference>
<dbReference type="OrthoDB" id="9800864at2"/>
<dbReference type="RefSeq" id="WP_145027547.1">
    <property type="nucleotide sequence ID" value="NZ_CP036271.1"/>
</dbReference>
<dbReference type="Gene3D" id="1.10.580.10">
    <property type="entry name" value="Citrate Synthase, domain 1"/>
    <property type="match status" value="1"/>
</dbReference>
<evidence type="ECO:0000256" key="4">
    <source>
        <dbReference type="ARBA" id="ARBA00022679"/>
    </source>
</evidence>
<dbReference type="PANTHER" id="PTHR11739:SF4">
    <property type="entry name" value="CITRATE SYNTHASE, PEROXISOMAL"/>
    <property type="match status" value="1"/>
</dbReference>
<dbReference type="InterPro" id="IPR016142">
    <property type="entry name" value="Citrate_synth-like_lrg_a-sub"/>
</dbReference>
<comment type="similarity">
    <text evidence="2 5">Belongs to the citrate synthase family.</text>
</comment>
<dbReference type="EMBL" id="CP036271">
    <property type="protein sequence ID" value="QDT52847.1"/>
    <property type="molecule type" value="Genomic_DNA"/>
</dbReference>
<dbReference type="InterPro" id="IPR002020">
    <property type="entry name" value="Citrate_synthase"/>
</dbReference>
<dbReference type="AlphaFoldDB" id="A0A517S9P1"/>
<dbReference type="PRINTS" id="PR00143">
    <property type="entry name" value="CITRTSNTHASE"/>
</dbReference>
<dbReference type="GO" id="GO:0005975">
    <property type="term" value="P:carbohydrate metabolic process"/>
    <property type="evidence" value="ECO:0007669"/>
    <property type="project" value="TreeGrafter"/>
</dbReference>
<sequence length="384" mass="42952">MATEFYHPGLRGVIAGETDICSLDDGLRYRGYCIYDLVQGASFFEVAYLLLYEQLPNEERFADFISVLADEAELADGIPELLELLPLHISPLEALRTGINLLSHGDPQSGEAVGEAGQAQAIRMLARVPLLLSTICSQRYPGWEGETAENKKEYRRFDPSLSFSCNLFRLLQGRSPLELEEHALEVALILAIEHEFTPSSFSARLAGSTHADIYSAIQAALSTFIGARHSGADRSVLEVLDAIPGQEDAEEWVRARQEAGDRIAGFGHPVFTESDPRAALLESYCQRIAQLRKQASREELAGVIEDTVWAQMRLPSNFDWPFGRLLEYLGFRRDLHPAIFVCSRLVGWCAHAMEQSSSGEAIRPRARYRGAEHLEFEPIWRRDA</sequence>
<reference evidence="6 7" key="1">
    <citation type="submission" date="2019-02" db="EMBL/GenBank/DDBJ databases">
        <title>Deep-cultivation of Planctomycetes and their phenomic and genomic characterization uncovers novel biology.</title>
        <authorList>
            <person name="Wiegand S."/>
            <person name="Jogler M."/>
            <person name="Boedeker C."/>
            <person name="Pinto D."/>
            <person name="Vollmers J."/>
            <person name="Rivas-Marin E."/>
            <person name="Kohn T."/>
            <person name="Peeters S.H."/>
            <person name="Heuer A."/>
            <person name="Rast P."/>
            <person name="Oberbeckmann S."/>
            <person name="Bunk B."/>
            <person name="Jeske O."/>
            <person name="Meyerdierks A."/>
            <person name="Storesund J.E."/>
            <person name="Kallscheuer N."/>
            <person name="Luecker S."/>
            <person name="Lage O.M."/>
            <person name="Pohl T."/>
            <person name="Merkel B.J."/>
            <person name="Hornburger P."/>
            <person name="Mueller R.-W."/>
            <person name="Bruemmer F."/>
            <person name="Labrenz M."/>
            <person name="Spormann A.M."/>
            <person name="Op den Camp H."/>
            <person name="Overmann J."/>
            <person name="Amann R."/>
            <person name="Jetten M.S.M."/>
            <person name="Mascher T."/>
            <person name="Medema M.H."/>
            <person name="Devos D.P."/>
            <person name="Kaster A.-K."/>
            <person name="Ovreas L."/>
            <person name="Rohde M."/>
            <person name="Galperin M.Y."/>
            <person name="Jogler C."/>
        </authorList>
    </citation>
    <scope>NUCLEOTIDE SEQUENCE [LARGE SCALE GENOMIC DNA]</scope>
    <source>
        <strain evidence="6 7">Pan44</strain>
    </source>
</reference>
<organism evidence="6 7">
    <name type="scientific">Caulifigura coniformis</name>
    <dbReference type="NCBI Taxonomy" id="2527983"/>
    <lineage>
        <taxon>Bacteria</taxon>
        <taxon>Pseudomonadati</taxon>
        <taxon>Planctomycetota</taxon>
        <taxon>Planctomycetia</taxon>
        <taxon>Planctomycetales</taxon>
        <taxon>Planctomycetaceae</taxon>
        <taxon>Caulifigura</taxon>
    </lineage>
</organism>
<dbReference type="InterPro" id="IPR019810">
    <property type="entry name" value="Citrate_synthase_AS"/>
</dbReference>
<dbReference type="KEGG" id="ccos:Pan44_08600"/>
<evidence type="ECO:0000256" key="2">
    <source>
        <dbReference type="ARBA" id="ARBA00010566"/>
    </source>
</evidence>
<keyword evidence="4 5" id="KW-0808">Transferase</keyword>
<dbReference type="EC" id="2.3.3.16" evidence="3"/>
<dbReference type="InterPro" id="IPR036969">
    <property type="entry name" value="Citrate_synthase_sf"/>
</dbReference>
<dbReference type="Gene3D" id="1.10.230.10">
    <property type="entry name" value="Cytochrome P450-Terp, domain 2"/>
    <property type="match status" value="1"/>
</dbReference>
<evidence type="ECO:0000313" key="7">
    <source>
        <dbReference type="Proteomes" id="UP000315700"/>
    </source>
</evidence>
<dbReference type="FunCoup" id="A0A517S9P1">
    <property type="interactions" value="284"/>
</dbReference>
<gene>
    <name evidence="6" type="primary">citZ</name>
    <name evidence="6" type="ORF">Pan44_08600</name>
</gene>
<dbReference type="Pfam" id="PF00285">
    <property type="entry name" value="Citrate_synt"/>
    <property type="match status" value="1"/>
</dbReference>
<keyword evidence="7" id="KW-1185">Reference proteome</keyword>
<dbReference type="Proteomes" id="UP000315700">
    <property type="component" value="Chromosome"/>
</dbReference>
<protein>
    <recommendedName>
        <fullName evidence="3">citrate synthase (unknown stereospecificity)</fullName>
        <ecNumber evidence="3">2.3.3.16</ecNumber>
    </recommendedName>
</protein>
<dbReference type="GO" id="GO:0036440">
    <property type="term" value="F:citrate synthase activity"/>
    <property type="evidence" value="ECO:0007669"/>
    <property type="project" value="UniProtKB-EC"/>
</dbReference>
<evidence type="ECO:0000256" key="5">
    <source>
        <dbReference type="RuleBase" id="RU003406"/>
    </source>
</evidence>
<comment type="pathway">
    <text evidence="1">Carbohydrate metabolism; tricarboxylic acid cycle; isocitrate from oxaloacetate: step 1/2.</text>
</comment>
<dbReference type="PANTHER" id="PTHR11739">
    <property type="entry name" value="CITRATE SYNTHASE"/>
    <property type="match status" value="1"/>
</dbReference>
<evidence type="ECO:0000256" key="3">
    <source>
        <dbReference type="ARBA" id="ARBA00012972"/>
    </source>
</evidence>